<dbReference type="Proteomes" id="UP000230052">
    <property type="component" value="Unassembled WGS sequence"/>
</dbReference>
<protein>
    <recommendedName>
        <fullName evidence="2">Cell shape-determining protein MreC</fullName>
    </recommendedName>
    <alternativeName>
        <fullName evidence="4">Cell shape protein MreC</fullName>
    </alternativeName>
</protein>
<dbReference type="EMBL" id="PEWV01000042">
    <property type="protein sequence ID" value="PIU41588.1"/>
    <property type="molecule type" value="Genomic_DNA"/>
</dbReference>
<dbReference type="NCBIfam" id="TIGR00219">
    <property type="entry name" value="mreC"/>
    <property type="match status" value="1"/>
</dbReference>
<evidence type="ECO:0000256" key="1">
    <source>
        <dbReference type="ARBA" id="ARBA00009369"/>
    </source>
</evidence>
<proteinExistence type="inferred from homology"/>
<dbReference type="Pfam" id="PF04085">
    <property type="entry name" value="MreC"/>
    <property type="match status" value="1"/>
</dbReference>
<keyword evidence="3" id="KW-0133">Cell shape</keyword>
<comment type="similarity">
    <text evidence="1">Belongs to the MreC family.</text>
</comment>
<dbReference type="InterPro" id="IPR055342">
    <property type="entry name" value="MreC_beta-barrel_core"/>
</dbReference>
<evidence type="ECO:0000256" key="4">
    <source>
        <dbReference type="ARBA" id="ARBA00032089"/>
    </source>
</evidence>
<evidence type="ECO:0000313" key="7">
    <source>
        <dbReference type="Proteomes" id="UP000230052"/>
    </source>
</evidence>
<dbReference type="InterPro" id="IPR042175">
    <property type="entry name" value="Cell/Rod_MreC_2"/>
</dbReference>
<evidence type="ECO:0000259" key="5">
    <source>
        <dbReference type="Pfam" id="PF04085"/>
    </source>
</evidence>
<gene>
    <name evidence="6" type="primary">mreC</name>
    <name evidence="6" type="ORF">COS99_04555</name>
</gene>
<accession>A0A2J0KSU4</accession>
<evidence type="ECO:0000256" key="3">
    <source>
        <dbReference type="ARBA" id="ARBA00022960"/>
    </source>
</evidence>
<dbReference type="GO" id="GO:0005886">
    <property type="term" value="C:plasma membrane"/>
    <property type="evidence" value="ECO:0007669"/>
    <property type="project" value="TreeGrafter"/>
</dbReference>
<dbReference type="InterPro" id="IPR042177">
    <property type="entry name" value="Cell/Rod_1"/>
</dbReference>
<sequence length="261" mass="28521">MVSKAKVAFTIVAFSLLILLAIYSPPILSKTRFSTISLLRFPLRIALLVSRNTRDYAADKLYSKSVKENVELKNRLSEFSSEITKLGELEAENKRLKELLDFKDQAYESGIPARVIGIESAPLSKIMFIDRGKRDGIQTGMAVISKQGVVGKIIDAGPGSSKVILLGDMELRLGVIIQRTREQGLFIGGAGGRAKVIYLAPDSDAKEGDAIVSNSSSAFFPKGLLIGYVNGVKNEPISLYKYATVDIAVDYSRLEEVLCIK</sequence>
<evidence type="ECO:0000313" key="6">
    <source>
        <dbReference type="EMBL" id="PIU41588.1"/>
    </source>
</evidence>
<dbReference type="Gene3D" id="2.40.10.340">
    <property type="entry name" value="Rod shape-determining protein MreC, domain 1"/>
    <property type="match status" value="1"/>
</dbReference>
<dbReference type="AlphaFoldDB" id="A0A2J0KSU4"/>
<evidence type="ECO:0000256" key="2">
    <source>
        <dbReference type="ARBA" id="ARBA00013855"/>
    </source>
</evidence>
<organism evidence="6 7">
    <name type="scientific">Candidatus Aquitaenariimonas noxiae</name>
    <dbReference type="NCBI Taxonomy" id="1974741"/>
    <lineage>
        <taxon>Bacteria</taxon>
        <taxon>Pseudomonadati</taxon>
        <taxon>Candidatus Omnitrophota</taxon>
        <taxon>Candidatus Aquitaenariimonas</taxon>
    </lineage>
</organism>
<dbReference type="PANTHER" id="PTHR34138">
    <property type="entry name" value="CELL SHAPE-DETERMINING PROTEIN MREC"/>
    <property type="match status" value="1"/>
</dbReference>
<dbReference type="InterPro" id="IPR007221">
    <property type="entry name" value="MreC"/>
</dbReference>
<comment type="caution">
    <text evidence="6">The sequence shown here is derived from an EMBL/GenBank/DDBJ whole genome shotgun (WGS) entry which is preliminary data.</text>
</comment>
<feature type="domain" description="Rod shape-determining protein MreC beta-barrel core" evidence="5">
    <location>
        <begin position="115"/>
        <end position="260"/>
    </location>
</feature>
<name>A0A2J0KSU4_9BACT</name>
<dbReference type="GO" id="GO:0008360">
    <property type="term" value="P:regulation of cell shape"/>
    <property type="evidence" value="ECO:0007669"/>
    <property type="project" value="UniProtKB-KW"/>
</dbReference>
<dbReference type="PIRSF" id="PIRSF038471">
    <property type="entry name" value="MreC"/>
    <property type="match status" value="1"/>
</dbReference>
<dbReference type="PANTHER" id="PTHR34138:SF1">
    <property type="entry name" value="CELL SHAPE-DETERMINING PROTEIN MREC"/>
    <property type="match status" value="1"/>
</dbReference>
<reference evidence="6 7" key="1">
    <citation type="submission" date="2017-09" db="EMBL/GenBank/DDBJ databases">
        <title>Depth-based differentiation of microbial function through sediment-hosted aquifers and enrichment of novel symbionts in the deep terrestrial subsurface.</title>
        <authorList>
            <person name="Probst A.J."/>
            <person name="Ladd B."/>
            <person name="Jarett J.K."/>
            <person name="Geller-Mcgrath D.E."/>
            <person name="Sieber C.M."/>
            <person name="Emerson J.B."/>
            <person name="Anantharaman K."/>
            <person name="Thomas B.C."/>
            <person name="Malmstrom R."/>
            <person name="Stieglmeier M."/>
            <person name="Klingl A."/>
            <person name="Woyke T."/>
            <person name="Ryan C.M."/>
            <person name="Banfield J.F."/>
        </authorList>
    </citation>
    <scope>NUCLEOTIDE SEQUENCE [LARGE SCALE GENOMIC DNA]</scope>
    <source>
        <strain evidence="6">CG07_land_8_20_14_0_80_42_15</strain>
    </source>
</reference>
<dbReference type="Gene3D" id="2.40.10.350">
    <property type="entry name" value="Rod shape-determining protein MreC, domain 2"/>
    <property type="match status" value="1"/>
</dbReference>